<dbReference type="Proteomes" id="UP000027142">
    <property type="component" value="Chromosome"/>
</dbReference>
<dbReference type="eggNOG" id="COG0618">
    <property type="taxonomic scope" value="Bacteria"/>
</dbReference>
<dbReference type="Pfam" id="PF02272">
    <property type="entry name" value="DHHA1"/>
    <property type="match status" value="1"/>
</dbReference>
<evidence type="ECO:0000313" key="3">
    <source>
        <dbReference type="EMBL" id="AIC95285.1"/>
    </source>
</evidence>
<feature type="domain" description="DDH" evidence="1">
    <location>
        <begin position="15"/>
        <end position="151"/>
    </location>
</feature>
<dbReference type="KEGG" id="ble:BleG1_2720"/>
<organism evidence="3 4">
    <name type="scientific">Shouchella lehensis G1</name>
    <dbReference type="NCBI Taxonomy" id="1246626"/>
    <lineage>
        <taxon>Bacteria</taxon>
        <taxon>Bacillati</taxon>
        <taxon>Bacillota</taxon>
        <taxon>Bacilli</taxon>
        <taxon>Bacillales</taxon>
        <taxon>Bacillaceae</taxon>
        <taxon>Shouchella</taxon>
    </lineage>
</organism>
<dbReference type="Pfam" id="PF01368">
    <property type="entry name" value="DHH"/>
    <property type="match status" value="1"/>
</dbReference>
<dbReference type="RefSeq" id="WP_038481906.1">
    <property type="nucleotide sequence ID" value="NZ_CP003923.1"/>
</dbReference>
<dbReference type="SUPFAM" id="SSF64182">
    <property type="entry name" value="DHH phosphoesterases"/>
    <property type="match status" value="1"/>
</dbReference>
<dbReference type="EMBL" id="CP003923">
    <property type="protein sequence ID" value="AIC95285.1"/>
    <property type="molecule type" value="Genomic_DNA"/>
</dbReference>
<dbReference type="AlphaFoldDB" id="A0A060LZT7"/>
<dbReference type="Gene3D" id="3.90.1640.10">
    <property type="entry name" value="inorganic pyrophosphatase (n-terminal core)"/>
    <property type="match status" value="1"/>
</dbReference>
<dbReference type="STRING" id="1246626.BleG1_2720"/>
<proteinExistence type="predicted"/>
<dbReference type="InterPro" id="IPR001667">
    <property type="entry name" value="DDH_dom"/>
</dbReference>
<evidence type="ECO:0000313" key="4">
    <source>
        <dbReference type="Proteomes" id="UP000027142"/>
    </source>
</evidence>
<feature type="domain" description="DHHA1" evidence="2">
    <location>
        <begin position="225"/>
        <end position="307"/>
    </location>
</feature>
<dbReference type="PATRIC" id="fig|1246626.3.peg.2712"/>
<protein>
    <submittedName>
        <fullName evidence="3">Phosphoesterase</fullName>
    </submittedName>
</protein>
<dbReference type="OrthoDB" id="9803668at2"/>
<dbReference type="InterPro" id="IPR051319">
    <property type="entry name" value="Oligoribo/pAp-PDE_c-di-AMP_PDE"/>
</dbReference>
<dbReference type="HOGENOM" id="CLU_039720_1_0_9"/>
<name>A0A060LZT7_9BACI</name>
<dbReference type="InterPro" id="IPR003156">
    <property type="entry name" value="DHHA1_dom"/>
</dbReference>
<dbReference type="GO" id="GO:0003676">
    <property type="term" value="F:nucleic acid binding"/>
    <property type="evidence" value="ECO:0007669"/>
    <property type="project" value="InterPro"/>
</dbReference>
<reference evidence="3 4" key="1">
    <citation type="journal article" date="2014" name="Gene">
        <title>A comparative genomic analysis of the alkalitolerant soil bacterium Bacillus lehensis G1.</title>
        <authorList>
            <person name="Noor Y.M."/>
            <person name="Samsulrizal N.H."/>
            <person name="Jema'on N.A."/>
            <person name="Low K.O."/>
            <person name="Ramli A.N."/>
            <person name="Alias N.I."/>
            <person name="Damis S.I."/>
            <person name="Fuzi S.F."/>
            <person name="Isa M.N."/>
            <person name="Murad A.M."/>
            <person name="Raih M.F."/>
            <person name="Bakar F.D."/>
            <person name="Najimudin N."/>
            <person name="Mahadi N.M."/>
            <person name="Illias R.M."/>
        </authorList>
    </citation>
    <scope>NUCLEOTIDE SEQUENCE [LARGE SCALE GENOMIC DNA]</scope>
    <source>
        <strain evidence="3 4">G1</strain>
    </source>
</reference>
<gene>
    <name evidence="3" type="ORF">BleG1_2720</name>
</gene>
<dbReference type="InterPro" id="IPR038763">
    <property type="entry name" value="DHH_sf"/>
</dbReference>
<dbReference type="Gene3D" id="3.10.310.30">
    <property type="match status" value="1"/>
</dbReference>
<dbReference type="PANTHER" id="PTHR47618:SF1">
    <property type="entry name" value="BIFUNCTIONAL OLIGORIBONUCLEASE AND PAP PHOSPHATASE NRNA"/>
    <property type="match status" value="1"/>
</dbReference>
<evidence type="ECO:0000259" key="2">
    <source>
        <dbReference type="Pfam" id="PF02272"/>
    </source>
</evidence>
<evidence type="ECO:0000259" key="1">
    <source>
        <dbReference type="Pfam" id="PF01368"/>
    </source>
</evidence>
<keyword evidence="4" id="KW-1185">Reference proteome</keyword>
<sequence>MFTHIIEKIEQFETVIIHRHVRPDPDALGSQLGLKAIIKQSFPNKHVYAVGEEEPSLLFLGRMDTIDDDMYDGALVIVCDTANTERISDDRFNSGKMLIKLDHHPNEEPYGDIVLVDTTVSSTSELIVALQEHSSVLSLTEEASFLLYSGIVGDTGRFRFRNTTGETLRRTALLLDQGIDTQTLFNQLYKRELPLVRLEGYILQHFELFDGRVGVMKLPKATLQSFDVTSNESSLLVNCFSGVENIQIWVFFVEEDDRIRVRLRSKAVVINGIAKEHHGGGHPVAAGATAYSWEEVEEIIQKLRQAVSV</sequence>
<dbReference type="PANTHER" id="PTHR47618">
    <property type="entry name" value="BIFUNCTIONAL OLIGORIBONUCLEASE AND PAP PHOSPHATASE NRNA"/>
    <property type="match status" value="1"/>
</dbReference>
<accession>A0A060LZT7</accession>